<dbReference type="GO" id="GO:0006355">
    <property type="term" value="P:regulation of DNA-templated transcription"/>
    <property type="evidence" value="ECO:0007669"/>
    <property type="project" value="InterPro"/>
</dbReference>
<dbReference type="InterPro" id="IPR000700">
    <property type="entry name" value="PAS-assoc_C"/>
</dbReference>
<dbReference type="SMART" id="SM00388">
    <property type="entry name" value="HisKA"/>
    <property type="match status" value="1"/>
</dbReference>
<dbReference type="NCBIfam" id="TIGR00229">
    <property type="entry name" value="sensory_box"/>
    <property type="match status" value="1"/>
</dbReference>
<dbReference type="GO" id="GO:0005524">
    <property type="term" value="F:ATP binding"/>
    <property type="evidence" value="ECO:0007669"/>
    <property type="project" value="UniProtKB-KW"/>
</dbReference>
<keyword evidence="8" id="KW-0902">Two-component regulatory system</keyword>
<dbReference type="SMART" id="SM00387">
    <property type="entry name" value="HATPase_c"/>
    <property type="match status" value="1"/>
</dbReference>
<evidence type="ECO:0000256" key="6">
    <source>
        <dbReference type="ARBA" id="ARBA00022777"/>
    </source>
</evidence>
<dbReference type="InterPro" id="IPR004358">
    <property type="entry name" value="Sig_transdc_His_kin-like_C"/>
</dbReference>
<dbReference type="Proteomes" id="UP000239047">
    <property type="component" value="Unassembled WGS sequence"/>
</dbReference>
<keyword evidence="3" id="KW-0597">Phosphoprotein</keyword>
<feature type="domain" description="PAS" evidence="11">
    <location>
        <begin position="180"/>
        <end position="225"/>
    </location>
</feature>
<evidence type="ECO:0000256" key="9">
    <source>
        <dbReference type="SAM" id="Phobius"/>
    </source>
</evidence>
<protein>
    <recommendedName>
        <fullName evidence="2">histidine kinase</fullName>
        <ecNumber evidence="2">2.7.13.3</ecNumber>
    </recommendedName>
</protein>
<comment type="caution">
    <text evidence="13">The sequence shown here is derived from an EMBL/GenBank/DDBJ whole genome shotgun (WGS) entry which is preliminary data.</text>
</comment>
<keyword evidence="5" id="KW-0547">Nucleotide-binding</keyword>
<keyword evidence="9" id="KW-0812">Transmembrane</keyword>
<accession>A0A2S5GGU2</accession>
<evidence type="ECO:0000256" key="3">
    <source>
        <dbReference type="ARBA" id="ARBA00022553"/>
    </source>
</evidence>
<keyword evidence="4" id="KW-0808">Transferase</keyword>
<reference evidence="13 14" key="1">
    <citation type="submission" date="2018-02" db="EMBL/GenBank/DDBJ databases">
        <title>Jeotgalibacillus proteolyticum sp. nov. a protease producing bacterium isolated from ocean sediments of Laizhou Bay.</title>
        <authorList>
            <person name="Li Y."/>
        </authorList>
    </citation>
    <scope>NUCLEOTIDE SEQUENCE [LARGE SCALE GENOMIC DNA]</scope>
    <source>
        <strain evidence="13 14">22-7</strain>
    </source>
</reference>
<evidence type="ECO:0000313" key="14">
    <source>
        <dbReference type="Proteomes" id="UP000239047"/>
    </source>
</evidence>
<dbReference type="InterPro" id="IPR005467">
    <property type="entry name" value="His_kinase_dom"/>
</dbReference>
<dbReference type="InterPro" id="IPR003594">
    <property type="entry name" value="HATPase_dom"/>
</dbReference>
<dbReference type="PANTHER" id="PTHR43065">
    <property type="entry name" value="SENSOR HISTIDINE KINASE"/>
    <property type="match status" value="1"/>
</dbReference>
<dbReference type="EC" id="2.7.13.3" evidence="2"/>
<feature type="transmembrane region" description="Helical" evidence="9">
    <location>
        <begin position="84"/>
        <end position="102"/>
    </location>
</feature>
<dbReference type="PRINTS" id="PR00344">
    <property type="entry name" value="BCTRLSENSOR"/>
</dbReference>
<evidence type="ECO:0000256" key="1">
    <source>
        <dbReference type="ARBA" id="ARBA00000085"/>
    </source>
</evidence>
<organism evidence="13 14">
    <name type="scientific">Jeotgalibacillus proteolyticus</name>
    <dbReference type="NCBI Taxonomy" id="2082395"/>
    <lineage>
        <taxon>Bacteria</taxon>
        <taxon>Bacillati</taxon>
        <taxon>Bacillota</taxon>
        <taxon>Bacilli</taxon>
        <taxon>Bacillales</taxon>
        <taxon>Caryophanaceae</taxon>
        <taxon>Jeotgalibacillus</taxon>
    </lineage>
</organism>
<comment type="catalytic activity">
    <reaction evidence="1">
        <text>ATP + protein L-histidine = ADP + protein N-phospho-L-histidine.</text>
        <dbReference type="EC" id="2.7.13.3"/>
    </reaction>
</comment>
<dbReference type="Pfam" id="PF00989">
    <property type="entry name" value="PAS"/>
    <property type="match status" value="1"/>
</dbReference>
<evidence type="ECO:0000256" key="5">
    <source>
        <dbReference type="ARBA" id="ARBA00022741"/>
    </source>
</evidence>
<dbReference type="PROSITE" id="PS50109">
    <property type="entry name" value="HIS_KIN"/>
    <property type="match status" value="1"/>
</dbReference>
<feature type="domain" description="Histidine kinase" evidence="10">
    <location>
        <begin position="317"/>
        <end position="526"/>
    </location>
</feature>
<feature type="domain" description="PAC" evidence="12">
    <location>
        <begin position="252"/>
        <end position="304"/>
    </location>
</feature>
<dbReference type="RefSeq" id="WP_104056390.1">
    <property type="nucleotide sequence ID" value="NZ_PREZ01000001.1"/>
</dbReference>
<dbReference type="Gene3D" id="3.30.450.20">
    <property type="entry name" value="PAS domain"/>
    <property type="match status" value="1"/>
</dbReference>
<dbReference type="Pfam" id="PF00512">
    <property type="entry name" value="HisKA"/>
    <property type="match status" value="1"/>
</dbReference>
<dbReference type="Gene3D" id="3.30.565.10">
    <property type="entry name" value="Histidine kinase-like ATPase, C-terminal domain"/>
    <property type="match status" value="1"/>
</dbReference>
<proteinExistence type="predicted"/>
<dbReference type="PANTHER" id="PTHR43065:SF10">
    <property type="entry name" value="PEROXIDE STRESS-ACTIVATED HISTIDINE KINASE MAK3"/>
    <property type="match status" value="1"/>
</dbReference>
<evidence type="ECO:0000256" key="8">
    <source>
        <dbReference type="ARBA" id="ARBA00023012"/>
    </source>
</evidence>
<keyword evidence="14" id="KW-1185">Reference proteome</keyword>
<dbReference type="CDD" id="cd00082">
    <property type="entry name" value="HisKA"/>
    <property type="match status" value="1"/>
</dbReference>
<keyword evidence="6 13" id="KW-0418">Kinase</keyword>
<feature type="transmembrane region" description="Helical" evidence="9">
    <location>
        <begin position="12"/>
        <end position="30"/>
    </location>
</feature>
<feature type="transmembrane region" description="Helical" evidence="9">
    <location>
        <begin position="107"/>
        <end position="126"/>
    </location>
</feature>
<name>A0A2S5GGU2_9BACL</name>
<dbReference type="GO" id="GO:0000155">
    <property type="term" value="F:phosphorelay sensor kinase activity"/>
    <property type="evidence" value="ECO:0007669"/>
    <property type="project" value="InterPro"/>
</dbReference>
<dbReference type="SMART" id="SM00086">
    <property type="entry name" value="PAC"/>
    <property type="match status" value="1"/>
</dbReference>
<evidence type="ECO:0000259" key="12">
    <source>
        <dbReference type="PROSITE" id="PS50113"/>
    </source>
</evidence>
<dbReference type="InterPro" id="IPR036890">
    <property type="entry name" value="HATPase_C_sf"/>
</dbReference>
<dbReference type="InterPro" id="IPR003661">
    <property type="entry name" value="HisK_dim/P_dom"/>
</dbReference>
<evidence type="ECO:0000256" key="4">
    <source>
        <dbReference type="ARBA" id="ARBA00022679"/>
    </source>
</evidence>
<dbReference type="InterPro" id="IPR000014">
    <property type="entry name" value="PAS"/>
</dbReference>
<dbReference type="Pfam" id="PF02518">
    <property type="entry name" value="HATPase_c"/>
    <property type="match status" value="1"/>
</dbReference>
<dbReference type="SUPFAM" id="SSF55785">
    <property type="entry name" value="PYP-like sensor domain (PAS domain)"/>
    <property type="match status" value="1"/>
</dbReference>
<evidence type="ECO:0000313" key="13">
    <source>
        <dbReference type="EMBL" id="PPA72262.1"/>
    </source>
</evidence>
<dbReference type="SUPFAM" id="SSF55874">
    <property type="entry name" value="ATPase domain of HSP90 chaperone/DNA topoisomerase II/histidine kinase"/>
    <property type="match status" value="1"/>
</dbReference>
<evidence type="ECO:0000259" key="11">
    <source>
        <dbReference type="PROSITE" id="PS50112"/>
    </source>
</evidence>
<dbReference type="PROSITE" id="PS50112">
    <property type="entry name" value="PAS"/>
    <property type="match status" value="1"/>
</dbReference>
<dbReference type="SMART" id="SM00091">
    <property type="entry name" value="PAS"/>
    <property type="match status" value="1"/>
</dbReference>
<dbReference type="InterPro" id="IPR001610">
    <property type="entry name" value="PAC"/>
</dbReference>
<keyword evidence="9" id="KW-1133">Transmembrane helix</keyword>
<evidence type="ECO:0000256" key="2">
    <source>
        <dbReference type="ARBA" id="ARBA00012438"/>
    </source>
</evidence>
<dbReference type="PROSITE" id="PS50113">
    <property type="entry name" value="PAC"/>
    <property type="match status" value="1"/>
</dbReference>
<dbReference type="AlphaFoldDB" id="A0A2S5GGU2"/>
<keyword evidence="7" id="KW-0067">ATP-binding</keyword>
<dbReference type="CDD" id="cd00130">
    <property type="entry name" value="PAS"/>
    <property type="match status" value="1"/>
</dbReference>
<keyword evidence="9" id="KW-0472">Membrane</keyword>
<dbReference type="InterPro" id="IPR035965">
    <property type="entry name" value="PAS-like_dom_sf"/>
</dbReference>
<dbReference type="OrthoDB" id="9815750at2"/>
<dbReference type="SUPFAM" id="SSF47384">
    <property type="entry name" value="Homodimeric domain of signal transducing histidine kinase"/>
    <property type="match status" value="1"/>
</dbReference>
<dbReference type="InterPro" id="IPR013767">
    <property type="entry name" value="PAS_fold"/>
</dbReference>
<feature type="transmembrane region" description="Helical" evidence="9">
    <location>
        <begin position="138"/>
        <end position="159"/>
    </location>
</feature>
<evidence type="ECO:0000256" key="7">
    <source>
        <dbReference type="ARBA" id="ARBA00022840"/>
    </source>
</evidence>
<gene>
    <name evidence="13" type="ORF">C4B60_02465</name>
</gene>
<dbReference type="Gene3D" id="1.10.287.130">
    <property type="match status" value="1"/>
</dbReference>
<evidence type="ECO:0000259" key="10">
    <source>
        <dbReference type="PROSITE" id="PS50109"/>
    </source>
</evidence>
<dbReference type="InterPro" id="IPR036097">
    <property type="entry name" value="HisK_dim/P_sf"/>
</dbReference>
<sequence>MDKQFITEKNKLLIKILWIAYSLHYISFVVTEQKLLFSSPPYGLFIIAAITILVWKLPSAPAAMWVIVAGTYCYIFYYNWSYPHLVNILFFYFGIVVASLYVKKRIIVFSGIATSIFIAYFFSQYYLAILTNLNEGDLIYLLLFCLLLTVYLLFHASYIQRINRSFQESEKKAKKALHSKNSYQDLLFEFAQDAIIVFDLDQRVIEVNPAFEKIYGWTRKEAIGNILPIIPESRRKEAEVRTIKILNGGRIPSLHTQDLKKDGSLIDVEITLSPILDEQGQVIAMSAIIRDVTYKKETERRLIQSEKLSLAGEMAAGVTHEIRNPLTVISGFIQMMNEDPSNPYQSYTKVMQSELKRINLIISEFLVLSKPQAIVYKKVLIDDLIKETVFLFESELHLQNIQIDQHWEEQNIPINCDENQLKQVMLNVFKNAAEAMPEGGIIRLDVKKIIYHNASYLSVSISDSGKGIPPEILQRIGEPFFSTKENGTGLGMMISNKILQSHGGFIEISSELHIGTSIKIALPLETEESSHTIL</sequence>
<dbReference type="EMBL" id="PREZ01000001">
    <property type="protein sequence ID" value="PPA72262.1"/>
    <property type="molecule type" value="Genomic_DNA"/>
</dbReference>